<comment type="caution">
    <text evidence="12">The sequence shown here is derived from an EMBL/GenBank/DDBJ whole genome shotgun (WGS) entry which is preliminary data.</text>
</comment>
<evidence type="ECO:0000256" key="4">
    <source>
        <dbReference type="ARBA" id="ARBA00022801"/>
    </source>
</evidence>
<sequence length="612" mass="59808">MRTRFFVLPALTAMLSAVVLSTAALPAAAVPAAAAVTVQPPAAGRYIVQYAPTADVASETAGLRGQGLAVGRTFEHAIHGAVVTATPAQAAALARSGKVLSVEPDAPLTVSGNEQPAPWGLDRADQRALPLSGSYSWTGSGAGVTAYVVDTGILASHSDFGGRVAAGWTAVADGNGTTDCNGHGTHVAGTVAGSTYGVAKSATLVPVRVLDCSGSGYNSDVVAGLDWIAANHAAGTPAVANLSLGGAASSTVDSAVQAVLADGVTTVVAAGNSAVDACTGSPARVPGAVTVAASDATDKQASFSNFGSCVDLYAPGVGITSDYYTSTTATASMSGTSMAAPHTAGAAALLLSQNPALAPADVAAALAANATSGVVTGVIAGTPNRLLFTGADATAPAPAPAPTVTSVSPAAKATAVAAGTNVAATFSAAVQGVSATTFVLKNAAGASIAATVTYNATTRTATLDPAASLAADTTYTATLAGGTSAIRDTAGTPLATTSWSFTTGPAPTLTSYTPGSNALLVRRNSNVSATFSEAVQGAGTATFTLKNASTGALVAASVYRNGTTNQWILDPQEPLAAKARYTVTLVGGAAGIRDLAGNPLAGRSWQFTAGSY</sequence>
<comment type="similarity">
    <text evidence="1 6 7">Belongs to the peptidase S8 family.</text>
</comment>
<gene>
    <name evidence="12" type="ORF">J2T22_003041</name>
</gene>
<evidence type="ECO:0000256" key="5">
    <source>
        <dbReference type="ARBA" id="ARBA00022825"/>
    </source>
</evidence>
<dbReference type="InterPro" id="IPR015500">
    <property type="entry name" value="Peptidase_S8_subtilisin-rel"/>
</dbReference>
<evidence type="ECO:0000313" key="13">
    <source>
        <dbReference type="Proteomes" id="UP001226389"/>
    </source>
</evidence>
<evidence type="ECO:0000259" key="10">
    <source>
        <dbReference type="Pfam" id="PF05922"/>
    </source>
</evidence>
<dbReference type="PROSITE" id="PS00137">
    <property type="entry name" value="SUBTILASE_HIS"/>
    <property type="match status" value="1"/>
</dbReference>
<feature type="domain" description="SbsA Ig-like" evidence="11">
    <location>
        <begin position="401"/>
        <end position="503"/>
    </location>
</feature>
<feature type="domain" description="SbsA Ig-like" evidence="11">
    <location>
        <begin position="506"/>
        <end position="608"/>
    </location>
</feature>
<dbReference type="PANTHER" id="PTHR43806:SF11">
    <property type="entry name" value="CEREVISIN-RELATED"/>
    <property type="match status" value="1"/>
</dbReference>
<evidence type="ECO:0000256" key="1">
    <source>
        <dbReference type="ARBA" id="ARBA00011073"/>
    </source>
</evidence>
<keyword evidence="2 6" id="KW-0645">Protease</keyword>
<proteinExistence type="inferred from homology"/>
<feature type="domain" description="Inhibitor I9" evidence="10">
    <location>
        <begin position="69"/>
        <end position="109"/>
    </location>
</feature>
<organism evidence="12 13">
    <name type="scientific">Pseudarthrobacter defluvii</name>
    <dbReference type="NCBI Taxonomy" id="410837"/>
    <lineage>
        <taxon>Bacteria</taxon>
        <taxon>Bacillati</taxon>
        <taxon>Actinomycetota</taxon>
        <taxon>Actinomycetes</taxon>
        <taxon>Micrococcales</taxon>
        <taxon>Micrococcaceae</taxon>
        <taxon>Pseudarthrobacter</taxon>
    </lineage>
</organism>
<dbReference type="Pfam" id="PF00082">
    <property type="entry name" value="Peptidase_S8"/>
    <property type="match status" value="1"/>
</dbReference>
<protein>
    <submittedName>
        <fullName evidence="12">Subtilisin family serine protease</fullName>
    </submittedName>
</protein>
<dbReference type="InterPro" id="IPR037045">
    <property type="entry name" value="S8pro/Inhibitor_I9_sf"/>
</dbReference>
<dbReference type="Proteomes" id="UP001226389">
    <property type="component" value="Unassembled WGS sequence"/>
</dbReference>
<evidence type="ECO:0000259" key="11">
    <source>
        <dbReference type="Pfam" id="PF13205"/>
    </source>
</evidence>
<dbReference type="SUPFAM" id="SSF52743">
    <property type="entry name" value="Subtilisin-like"/>
    <property type="match status" value="1"/>
</dbReference>
<dbReference type="PRINTS" id="PR00723">
    <property type="entry name" value="SUBTILISIN"/>
</dbReference>
<dbReference type="PROSITE" id="PS00136">
    <property type="entry name" value="SUBTILASE_ASP"/>
    <property type="match status" value="1"/>
</dbReference>
<feature type="domain" description="Peptidase S8/S53" evidence="9">
    <location>
        <begin position="141"/>
        <end position="374"/>
    </location>
</feature>
<dbReference type="InterPro" id="IPR034193">
    <property type="entry name" value="PCSK9_ProteinaseK-like"/>
</dbReference>
<dbReference type="GO" id="GO:0006508">
    <property type="term" value="P:proteolysis"/>
    <property type="evidence" value="ECO:0007669"/>
    <property type="project" value="UniProtKB-KW"/>
</dbReference>
<dbReference type="GO" id="GO:0008233">
    <property type="term" value="F:peptidase activity"/>
    <property type="evidence" value="ECO:0007669"/>
    <property type="project" value="UniProtKB-KW"/>
</dbReference>
<feature type="signal peptide" evidence="8">
    <location>
        <begin position="1"/>
        <end position="34"/>
    </location>
</feature>
<evidence type="ECO:0000256" key="8">
    <source>
        <dbReference type="SAM" id="SignalP"/>
    </source>
</evidence>
<dbReference type="PANTHER" id="PTHR43806">
    <property type="entry name" value="PEPTIDASE S8"/>
    <property type="match status" value="1"/>
</dbReference>
<dbReference type="Gene3D" id="3.30.70.80">
    <property type="entry name" value="Peptidase S8 propeptide/proteinase inhibitor I9"/>
    <property type="match status" value="1"/>
</dbReference>
<evidence type="ECO:0000313" key="12">
    <source>
        <dbReference type="EMBL" id="MDQ0119846.1"/>
    </source>
</evidence>
<dbReference type="InterPro" id="IPR014755">
    <property type="entry name" value="Cu-Rt/internalin_Ig-like"/>
</dbReference>
<dbReference type="Gene3D" id="3.40.50.200">
    <property type="entry name" value="Peptidase S8/S53 domain"/>
    <property type="match status" value="1"/>
</dbReference>
<accession>A0ABT9ULB7</accession>
<dbReference type="Gene3D" id="2.60.40.1220">
    <property type="match status" value="2"/>
</dbReference>
<dbReference type="PROSITE" id="PS00138">
    <property type="entry name" value="SUBTILASE_SER"/>
    <property type="match status" value="1"/>
</dbReference>
<dbReference type="InterPro" id="IPR010259">
    <property type="entry name" value="S8pro/Inhibitor_I9"/>
</dbReference>
<dbReference type="PROSITE" id="PS51892">
    <property type="entry name" value="SUBTILASE"/>
    <property type="match status" value="1"/>
</dbReference>
<dbReference type="InterPro" id="IPR023828">
    <property type="entry name" value="Peptidase_S8_Ser-AS"/>
</dbReference>
<dbReference type="CDD" id="cd04077">
    <property type="entry name" value="Peptidases_S8_PCSK9_ProteinaseK_like"/>
    <property type="match status" value="1"/>
</dbReference>
<dbReference type="InterPro" id="IPR032812">
    <property type="entry name" value="SbsA_Ig"/>
</dbReference>
<dbReference type="InterPro" id="IPR036852">
    <property type="entry name" value="Peptidase_S8/S53_dom_sf"/>
</dbReference>
<dbReference type="InterPro" id="IPR023827">
    <property type="entry name" value="Peptidase_S8_Asp-AS"/>
</dbReference>
<dbReference type="InterPro" id="IPR022398">
    <property type="entry name" value="Peptidase_S8_His-AS"/>
</dbReference>
<dbReference type="InterPro" id="IPR000209">
    <property type="entry name" value="Peptidase_S8/S53_dom"/>
</dbReference>
<dbReference type="Pfam" id="PF05922">
    <property type="entry name" value="Inhibitor_I9"/>
    <property type="match status" value="1"/>
</dbReference>
<feature type="active site" description="Charge relay system" evidence="6">
    <location>
        <position position="337"/>
    </location>
</feature>
<dbReference type="EMBL" id="JAUSSY010000010">
    <property type="protein sequence ID" value="MDQ0119846.1"/>
    <property type="molecule type" value="Genomic_DNA"/>
</dbReference>
<dbReference type="Pfam" id="PF13205">
    <property type="entry name" value="Big_5"/>
    <property type="match status" value="2"/>
</dbReference>
<keyword evidence="5 6" id="KW-0720">Serine protease</keyword>
<evidence type="ECO:0000256" key="6">
    <source>
        <dbReference type="PROSITE-ProRule" id="PRU01240"/>
    </source>
</evidence>
<evidence type="ECO:0000256" key="7">
    <source>
        <dbReference type="RuleBase" id="RU003355"/>
    </source>
</evidence>
<reference evidence="12 13" key="1">
    <citation type="submission" date="2023-07" db="EMBL/GenBank/DDBJ databases">
        <title>Sorghum-associated microbial communities from plants grown in Nebraska, USA.</title>
        <authorList>
            <person name="Schachtman D."/>
        </authorList>
    </citation>
    <scope>NUCLEOTIDE SEQUENCE [LARGE SCALE GENOMIC DNA]</scope>
    <source>
        <strain evidence="12 13">DS994</strain>
    </source>
</reference>
<keyword evidence="3 8" id="KW-0732">Signal</keyword>
<feature type="active site" description="Charge relay system" evidence="6">
    <location>
        <position position="183"/>
    </location>
</feature>
<feature type="chain" id="PRO_5047296625" evidence="8">
    <location>
        <begin position="35"/>
        <end position="612"/>
    </location>
</feature>
<evidence type="ECO:0000259" key="9">
    <source>
        <dbReference type="Pfam" id="PF00082"/>
    </source>
</evidence>
<evidence type="ECO:0000256" key="3">
    <source>
        <dbReference type="ARBA" id="ARBA00022729"/>
    </source>
</evidence>
<keyword evidence="13" id="KW-1185">Reference proteome</keyword>
<feature type="active site" description="Charge relay system" evidence="6">
    <location>
        <position position="150"/>
    </location>
</feature>
<dbReference type="InterPro" id="IPR050131">
    <property type="entry name" value="Peptidase_S8_subtilisin-like"/>
</dbReference>
<evidence type="ECO:0000256" key="2">
    <source>
        <dbReference type="ARBA" id="ARBA00022670"/>
    </source>
</evidence>
<name>A0ABT9ULB7_9MICC</name>
<keyword evidence="4 6" id="KW-0378">Hydrolase</keyword>
<dbReference type="RefSeq" id="WP_307491644.1">
    <property type="nucleotide sequence ID" value="NZ_JAUSSY010000010.1"/>
</dbReference>